<keyword evidence="10" id="KW-1185">Reference proteome</keyword>
<evidence type="ECO:0000256" key="7">
    <source>
        <dbReference type="SAM" id="Phobius"/>
    </source>
</evidence>
<dbReference type="InterPro" id="IPR027417">
    <property type="entry name" value="P-loop_NTPase"/>
</dbReference>
<evidence type="ECO:0000256" key="3">
    <source>
        <dbReference type="ARBA" id="ARBA00022741"/>
    </source>
</evidence>
<dbReference type="OrthoDB" id="10255969at2759"/>
<dbReference type="EnsemblMetazoa" id="XM_016807029.2">
    <property type="protein sequence ID" value="XP_016662518.1"/>
    <property type="gene ID" value="LOC100570076"/>
</dbReference>
<dbReference type="GeneID" id="100570076"/>
<organism evidence="9 10">
    <name type="scientific">Acyrthosiphon pisum</name>
    <name type="common">Pea aphid</name>
    <dbReference type="NCBI Taxonomy" id="7029"/>
    <lineage>
        <taxon>Eukaryota</taxon>
        <taxon>Metazoa</taxon>
        <taxon>Ecdysozoa</taxon>
        <taxon>Arthropoda</taxon>
        <taxon>Hexapoda</taxon>
        <taxon>Insecta</taxon>
        <taxon>Pterygota</taxon>
        <taxon>Neoptera</taxon>
        <taxon>Paraneoptera</taxon>
        <taxon>Hemiptera</taxon>
        <taxon>Sternorrhyncha</taxon>
        <taxon>Aphidomorpha</taxon>
        <taxon>Aphidoidea</taxon>
        <taxon>Aphididae</taxon>
        <taxon>Macrosiphini</taxon>
        <taxon>Acyrthosiphon</taxon>
    </lineage>
</organism>
<feature type="transmembrane region" description="Helical" evidence="7">
    <location>
        <begin position="483"/>
        <end position="502"/>
    </location>
</feature>
<sequence>MSVEVLNSLGNIMVGDKSIIVQDAYKRYSDIISMKGLNMSVSTGTIYGLLGPSGCGKTTLLNCILGLSSLDSGKIYLKAQRHSEISYMPQDITLHNNLTAHQTFIFYGKLYGINEENVKKRINELVHLLRLPSLSMQIKNLSGGEKRRLSFGVALFHDPKIMILDEPTVGMDPVMRQSIWNHLVELSLGGKTIVITTHYVEEAIKANMVGFMRNGVLVGEDSPNSLILKQNSLTLEEAFLSLCCVQESERFSNKSKHEYSEILPFTKNRLKNSFSWRRFRALTYKNASLLYKDHTFLFFTFVLPLVQTIVYNLCVGHNIQNAKLGVVNDEIKNCSTDLYQQKCFLNDPSNTKLSCMFIDHLRASNSYLIDYQSLNSGNAALNARFIWGLIYFTSNYTMTLKNRLNIFVNSYDIDYSSVKITLDASNYIMKLKIKDDITSTFVKTLKEATKYCNISEKSYSYPISIQSIGNVKVTEFIHSASPGFIVLLAFYFPMILSTGLLLSEKDEGIMSRIMVAGVQFLEFVVSIIFLQTIVHIIQSSIEIFIMYFMFNNPISPDNFWTFAVTIMIIGYQGMFAGILVAAVSKNYTMATHINMGTNVLFSCLCGLIWPMESAHPVLKAFNRFLPISIASETIGNLTLKGWPLHHPLVLRGLVLTILWLIVFAVPVCFFSSFKKDAWLKSKSKL</sequence>
<protein>
    <recommendedName>
        <fullName evidence="8">ABC transporter domain-containing protein</fullName>
    </recommendedName>
</protein>
<dbReference type="KEGG" id="api:100570076"/>
<evidence type="ECO:0000256" key="4">
    <source>
        <dbReference type="ARBA" id="ARBA00022840"/>
    </source>
</evidence>
<dbReference type="InterPro" id="IPR003593">
    <property type="entry name" value="AAA+_ATPase"/>
</dbReference>
<evidence type="ECO:0000256" key="2">
    <source>
        <dbReference type="ARBA" id="ARBA00022692"/>
    </source>
</evidence>
<dbReference type="SMART" id="SM00382">
    <property type="entry name" value="AAA"/>
    <property type="match status" value="1"/>
</dbReference>
<dbReference type="Pfam" id="PF00005">
    <property type="entry name" value="ABC_tran"/>
    <property type="match status" value="1"/>
</dbReference>
<accession>A0A8R2H9I7</accession>
<evidence type="ECO:0000256" key="6">
    <source>
        <dbReference type="ARBA" id="ARBA00023136"/>
    </source>
</evidence>
<dbReference type="PROSITE" id="PS50893">
    <property type="entry name" value="ABC_TRANSPORTER_2"/>
    <property type="match status" value="1"/>
</dbReference>
<keyword evidence="4" id="KW-0067">ATP-binding</keyword>
<feature type="transmembrane region" description="Helical" evidence="7">
    <location>
        <begin position="648"/>
        <end position="673"/>
    </location>
</feature>
<feature type="domain" description="ABC transporter" evidence="8">
    <location>
        <begin position="19"/>
        <end position="239"/>
    </location>
</feature>
<reference evidence="9" key="2">
    <citation type="submission" date="2022-06" db="UniProtKB">
        <authorList>
            <consortium name="EnsemblMetazoa"/>
        </authorList>
    </citation>
    <scope>IDENTIFICATION</scope>
</reference>
<reference evidence="10" key="1">
    <citation type="submission" date="2010-06" db="EMBL/GenBank/DDBJ databases">
        <authorList>
            <person name="Jiang H."/>
            <person name="Abraham K."/>
            <person name="Ali S."/>
            <person name="Alsbrooks S.L."/>
            <person name="Anim B.N."/>
            <person name="Anosike U.S."/>
            <person name="Attaway T."/>
            <person name="Bandaranaike D.P."/>
            <person name="Battles P.K."/>
            <person name="Bell S.N."/>
            <person name="Bell A.V."/>
            <person name="Beltran B."/>
            <person name="Bickham C."/>
            <person name="Bustamante Y."/>
            <person name="Caleb T."/>
            <person name="Canada A."/>
            <person name="Cardenas V."/>
            <person name="Carter K."/>
            <person name="Chacko J."/>
            <person name="Chandrabose M.N."/>
            <person name="Chavez D."/>
            <person name="Chavez A."/>
            <person name="Chen L."/>
            <person name="Chu H.-S."/>
            <person name="Claassen K.J."/>
            <person name="Cockrell R."/>
            <person name="Collins M."/>
            <person name="Cooper J.A."/>
            <person name="Cree A."/>
            <person name="Curry S.M."/>
            <person name="Da Y."/>
            <person name="Dao M.D."/>
            <person name="Das B."/>
            <person name="Davila M.-L."/>
            <person name="Davy-Carroll L."/>
            <person name="Denson S."/>
            <person name="Dinh H."/>
            <person name="Ebong V.E."/>
            <person name="Edwards J.R."/>
            <person name="Egan A."/>
            <person name="El-Daye J."/>
            <person name="Escobedo L."/>
            <person name="Fernandez S."/>
            <person name="Fernando P.R."/>
            <person name="Flagg N."/>
            <person name="Forbes L.D."/>
            <person name="Fowler R.G."/>
            <person name="Fu Q."/>
            <person name="Gabisi R.A."/>
            <person name="Ganer J."/>
            <person name="Garbino Pronczuk A."/>
            <person name="Garcia R.M."/>
            <person name="Garner T."/>
            <person name="Garrett T.E."/>
            <person name="Gonzalez D.A."/>
            <person name="Hamid H."/>
            <person name="Hawkins E.S."/>
            <person name="Hirani K."/>
            <person name="Hogues M.E."/>
            <person name="Hollins B."/>
            <person name="Hsiao C.-H."/>
            <person name="Jabil R."/>
            <person name="James M.L."/>
            <person name="Jhangiani S.N."/>
            <person name="Johnson B."/>
            <person name="Johnson Q."/>
            <person name="Joshi V."/>
            <person name="Kalu J.B."/>
            <person name="Kam C."/>
            <person name="Kashfia A."/>
            <person name="Keebler J."/>
            <person name="Kisamo H."/>
            <person name="Kovar C.L."/>
            <person name="Lago L.A."/>
            <person name="Lai C.-Y."/>
            <person name="Laidlaw J."/>
            <person name="Lara F."/>
            <person name="Le T.-K."/>
            <person name="Lee S.L."/>
            <person name="Legall F.H."/>
            <person name="Lemon S.J."/>
            <person name="Lewis L.R."/>
            <person name="Li B."/>
            <person name="Liu Y."/>
            <person name="Liu Y.-S."/>
            <person name="Lopez J."/>
            <person name="Lozado R.J."/>
            <person name="Lu J."/>
            <person name="Madu R.C."/>
            <person name="Maheshwari M."/>
            <person name="Maheshwari R."/>
            <person name="Malloy K."/>
            <person name="Martinez E."/>
            <person name="Mathew T."/>
            <person name="Mercado I.C."/>
            <person name="Mercado C."/>
            <person name="Meyer B."/>
            <person name="Montgomery K."/>
            <person name="Morgan M.B."/>
            <person name="Munidasa M."/>
            <person name="Nazareth L.V."/>
            <person name="Nelson J."/>
            <person name="Ng B.M."/>
            <person name="Nguyen N.B."/>
            <person name="Nguyen P.Q."/>
            <person name="Nguyen T."/>
            <person name="Obregon M."/>
            <person name="Okwuonu G.O."/>
            <person name="Onwere C.G."/>
            <person name="Orozco G."/>
            <person name="Parra A."/>
            <person name="Patel S."/>
            <person name="Patil S."/>
            <person name="Perez A."/>
            <person name="Perez Y."/>
            <person name="Pham C."/>
            <person name="Primus E.L."/>
            <person name="Pu L.-L."/>
            <person name="Puazo M."/>
            <person name="Qin X."/>
            <person name="Quiroz J.B."/>
            <person name="Reese J."/>
            <person name="Richards S."/>
            <person name="Rives C.M."/>
            <person name="Robberts R."/>
            <person name="Ruiz S.J."/>
            <person name="Ruiz M.J."/>
            <person name="Santibanez J."/>
            <person name="Schneider B.W."/>
            <person name="Sisson I."/>
            <person name="Smith M."/>
            <person name="Sodergren E."/>
            <person name="Song X.-Z."/>
            <person name="Song B.B."/>
            <person name="Summersgill H."/>
            <person name="Thelus R."/>
            <person name="Thornton R.D."/>
            <person name="Trejos Z.Y."/>
            <person name="Usmani K."/>
            <person name="Vattathil S."/>
            <person name="Villasana D."/>
            <person name="Walker D.L."/>
            <person name="Wang S."/>
            <person name="Wang K."/>
            <person name="White C.S."/>
            <person name="Williams A.C."/>
            <person name="Williamson J."/>
            <person name="Wilson K."/>
            <person name="Woghiren I.O."/>
            <person name="Woodworth J.R."/>
            <person name="Worley K.C."/>
            <person name="Wright R.A."/>
            <person name="Wu W."/>
            <person name="Young L."/>
            <person name="Zhang L."/>
            <person name="Zhang J."/>
            <person name="Zhu Y."/>
            <person name="Muzny D.M."/>
            <person name="Weinstock G."/>
            <person name="Gibbs R.A."/>
        </authorList>
    </citation>
    <scope>NUCLEOTIDE SEQUENCE [LARGE SCALE GENOMIC DNA]</scope>
    <source>
        <strain evidence="10">LSR1</strain>
    </source>
</reference>
<evidence type="ECO:0000313" key="9">
    <source>
        <dbReference type="EnsemblMetazoa" id="XP_016662518.1"/>
    </source>
</evidence>
<proteinExistence type="predicted"/>
<keyword evidence="6 7" id="KW-0472">Membrane</keyword>
<name>A0A8R2H9I7_ACYPI</name>
<dbReference type="GO" id="GO:0005524">
    <property type="term" value="F:ATP binding"/>
    <property type="evidence" value="ECO:0007669"/>
    <property type="project" value="UniProtKB-KW"/>
</dbReference>
<dbReference type="GO" id="GO:0140359">
    <property type="term" value="F:ABC-type transporter activity"/>
    <property type="evidence" value="ECO:0007669"/>
    <property type="project" value="InterPro"/>
</dbReference>
<keyword evidence="5 7" id="KW-1133">Transmembrane helix</keyword>
<dbReference type="CDD" id="cd03230">
    <property type="entry name" value="ABC_DR_subfamily_A"/>
    <property type="match status" value="1"/>
</dbReference>
<dbReference type="PANTHER" id="PTHR43038">
    <property type="entry name" value="ATP-BINDING CASSETTE, SUB-FAMILY H, MEMBER 1"/>
    <property type="match status" value="1"/>
</dbReference>
<dbReference type="InterPro" id="IPR013525">
    <property type="entry name" value="ABC2_TM"/>
</dbReference>
<evidence type="ECO:0000256" key="5">
    <source>
        <dbReference type="ARBA" id="ARBA00022989"/>
    </source>
</evidence>
<dbReference type="Pfam" id="PF12698">
    <property type="entry name" value="ABC2_membrane_3"/>
    <property type="match status" value="1"/>
</dbReference>
<dbReference type="PROSITE" id="PS00211">
    <property type="entry name" value="ABC_TRANSPORTER_1"/>
    <property type="match status" value="1"/>
</dbReference>
<dbReference type="RefSeq" id="XP_016662518.1">
    <property type="nucleotide sequence ID" value="XM_016807029.1"/>
</dbReference>
<evidence type="ECO:0000313" key="10">
    <source>
        <dbReference type="Proteomes" id="UP000007819"/>
    </source>
</evidence>
<dbReference type="InterPro" id="IPR003439">
    <property type="entry name" value="ABC_transporter-like_ATP-bd"/>
</dbReference>
<keyword evidence="2 7" id="KW-0812">Transmembrane</keyword>
<dbReference type="Proteomes" id="UP000007819">
    <property type="component" value="Chromosome A1"/>
</dbReference>
<dbReference type="SUPFAM" id="SSF52540">
    <property type="entry name" value="P-loop containing nucleoside triphosphate hydrolases"/>
    <property type="match status" value="1"/>
</dbReference>
<feature type="transmembrane region" description="Helical" evidence="7">
    <location>
        <begin position="593"/>
        <end position="611"/>
    </location>
</feature>
<dbReference type="AlphaFoldDB" id="A0A8R2H9I7"/>
<keyword evidence="3" id="KW-0547">Nucleotide-binding</keyword>
<feature type="transmembrane region" description="Helical" evidence="7">
    <location>
        <begin position="523"/>
        <end position="547"/>
    </location>
</feature>
<feature type="transmembrane region" description="Helical" evidence="7">
    <location>
        <begin position="559"/>
        <end position="581"/>
    </location>
</feature>
<evidence type="ECO:0000256" key="1">
    <source>
        <dbReference type="ARBA" id="ARBA00004141"/>
    </source>
</evidence>
<dbReference type="InterPro" id="IPR017871">
    <property type="entry name" value="ABC_transporter-like_CS"/>
</dbReference>
<comment type="subcellular location">
    <subcellularLocation>
        <location evidence="1">Membrane</location>
        <topology evidence="1">Multi-pass membrane protein</topology>
    </subcellularLocation>
</comment>
<dbReference type="GO" id="GO:0016020">
    <property type="term" value="C:membrane"/>
    <property type="evidence" value="ECO:0007669"/>
    <property type="project" value="UniProtKB-SubCell"/>
</dbReference>
<dbReference type="GO" id="GO:0016887">
    <property type="term" value="F:ATP hydrolysis activity"/>
    <property type="evidence" value="ECO:0007669"/>
    <property type="project" value="InterPro"/>
</dbReference>
<evidence type="ECO:0000259" key="8">
    <source>
        <dbReference type="PROSITE" id="PS50893"/>
    </source>
</evidence>
<dbReference type="Gene3D" id="3.40.50.300">
    <property type="entry name" value="P-loop containing nucleotide triphosphate hydrolases"/>
    <property type="match status" value="1"/>
</dbReference>
<dbReference type="PANTHER" id="PTHR43038:SF3">
    <property type="entry name" value="ABC TRANSPORTER G FAMILY MEMBER 20 ISOFORM X1"/>
    <property type="match status" value="1"/>
</dbReference>